<dbReference type="NCBIfam" id="TIGR01319">
    <property type="entry name" value="glmL_fam"/>
    <property type="match status" value="1"/>
</dbReference>
<name>A0ABS1T711_9CLOT</name>
<sequence>MKVDYIISEIGSTTTVVTAFKLKEKEIDIVAQGKNYTTVNEGDVTIGLNKAIEDIEIQLGEKITWDRMLSTSSAAGGLKITVHGLVEDMTVKAAKEAALGAGGNIKLITAGKLRNTDIKRIKEINPNLIIIAGGTDYGERETALYNAELLSKENLNKPFIYCGNITNQYEIKELFQGQELYIVDNVYPRIDELNVEPTRKVIQMAFENNITKASGMNKIKSMVNGSIMPTPGAVMESAKLLYEIMGDVVVFDVGGATTDVHSVTEGSIDILDILVSPEPIAKRTVEGDLGVYVNSENVISLLEPRDLENKSKESIRENIRPIPKTNEEIECSRILTKKAVEVALNRHVGYLKRTYGSSKNFIAYGKDLSKVKYIIGTGGALTRLPKGETILHEIRYSKEDLTMLPRSEARVLLDNNYIMACAGVLSKENKEAAALLLKQSLGIV</sequence>
<evidence type="ECO:0000313" key="2">
    <source>
        <dbReference type="Proteomes" id="UP000632377"/>
    </source>
</evidence>
<organism evidence="1 2">
    <name type="scientific">Clostridium rhizosphaerae</name>
    <dbReference type="NCBI Taxonomy" id="2803861"/>
    <lineage>
        <taxon>Bacteria</taxon>
        <taxon>Bacillati</taxon>
        <taxon>Bacillota</taxon>
        <taxon>Clostridia</taxon>
        <taxon>Eubacteriales</taxon>
        <taxon>Clostridiaceae</taxon>
        <taxon>Clostridium</taxon>
    </lineage>
</organism>
<dbReference type="NCBIfam" id="NF040744">
    <property type="entry name" value="ornith_Or-4"/>
    <property type="match status" value="1"/>
</dbReference>
<dbReference type="Proteomes" id="UP000632377">
    <property type="component" value="Unassembled WGS sequence"/>
</dbReference>
<accession>A0ABS1T711</accession>
<proteinExistence type="predicted"/>
<keyword evidence="2" id="KW-1185">Reference proteome</keyword>
<dbReference type="Pfam" id="PF13941">
    <property type="entry name" value="MutL"/>
    <property type="match status" value="1"/>
</dbReference>
<reference evidence="1 2" key="1">
    <citation type="submission" date="2021-01" db="EMBL/GenBank/DDBJ databases">
        <title>Genome public.</title>
        <authorList>
            <person name="Liu C."/>
            <person name="Sun Q."/>
        </authorList>
    </citation>
    <scope>NUCLEOTIDE SEQUENCE [LARGE SCALE GENOMIC DNA]</scope>
    <source>
        <strain evidence="1 2">YIM B02515</strain>
    </source>
</reference>
<dbReference type="EMBL" id="JAESWC010000002">
    <property type="protein sequence ID" value="MBL4935124.1"/>
    <property type="molecule type" value="Genomic_DNA"/>
</dbReference>
<dbReference type="RefSeq" id="WP_202747739.1">
    <property type="nucleotide sequence ID" value="NZ_JAESWC010000002.1"/>
</dbReference>
<protein>
    <submittedName>
        <fullName evidence="1">Glutamate mutase L</fullName>
    </submittedName>
</protein>
<gene>
    <name evidence="1" type="ORF">JK636_05065</name>
</gene>
<dbReference type="InterPro" id="IPR006230">
    <property type="entry name" value="MutL"/>
</dbReference>
<dbReference type="PIRSF" id="PIRSF004729">
    <property type="entry name" value="MutL"/>
    <property type="match status" value="1"/>
</dbReference>
<comment type="caution">
    <text evidence="1">The sequence shown here is derived from an EMBL/GenBank/DDBJ whole genome shotgun (WGS) entry which is preliminary data.</text>
</comment>
<evidence type="ECO:0000313" key="1">
    <source>
        <dbReference type="EMBL" id="MBL4935124.1"/>
    </source>
</evidence>